<dbReference type="InterPro" id="IPR002140">
    <property type="entry name" value="Sdo1/SBDS"/>
</dbReference>
<dbReference type="VEuPathDB" id="AmoebaDB:FDP41_001589"/>
<dbReference type="Pfam" id="PF01172">
    <property type="entry name" value="SBDS_N"/>
    <property type="match status" value="1"/>
</dbReference>
<dbReference type="AlphaFoldDB" id="A0A6A5BVF2"/>
<dbReference type="NCBIfam" id="TIGR00291">
    <property type="entry name" value="RNA_SBDS"/>
    <property type="match status" value="1"/>
</dbReference>
<evidence type="ECO:0000259" key="2">
    <source>
        <dbReference type="Pfam" id="PF01172"/>
    </source>
</evidence>
<accession>A0A6A5BVF2</accession>
<comment type="similarity">
    <text evidence="1">Belongs to the SDO1/SBDS family.</text>
</comment>
<sequence length="248" mass="27819">MSKDFSVVKYKKGESNFEVLVKPNTVIAYREGKYKVDDILYSDEIFANYAKGDKVKEESLKSVFGTTNTREVILKILADGEYHLSTQERKEKVEQKRRQIIHFIHQNYIDPKTNVCHPVTRIEGALDSIKYNIDPFMPADKQVAAIHSKLVEKIPLKKSQIEAEVVVKHSLAGQVIGVCHKHAKVIGQDHGDEGCTVTIEISPGDYDKLINDLNSTTKGDFNFRIAGAAATTEPVASSSDDKKKKKKK</sequence>
<evidence type="ECO:0008006" key="7">
    <source>
        <dbReference type="Google" id="ProtNLM"/>
    </source>
</evidence>
<dbReference type="PANTHER" id="PTHR10927:SF4">
    <property type="entry name" value="RIBOSOME MATURATION PROTEIN SDO1 HOMOLOG"/>
    <property type="match status" value="1"/>
</dbReference>
<evidence type="ECO:0000313" key="6">
    <source>
        <dbReference type="Proteomes" id="UP000444721"/>
    </source>
</evidence>
<comment type="caution">
    <text evidence="5">The sequence shown here is derived from an EMBL/GenBank/DDBJ whole genome shotgun (WGS) entry which is preliminary data.</text>
</comment>
<dbReference type="SUPFAM" id="SSF109728">
    <property type="entry name" value="Hypothetical protein AF0491, middle domain"/>
    <property type="match status" value="1"/>
</dbReference>
<evidence type="ECO:0000259" key="4">
    <source>
        <dbReference type="Pfam" id="PF20268"/>
    </source>
</evidence>
<dbReference type="Gene3D" id="3.30.1250.10">
    <property type="entry name" value="Ribosome maturation protein SBDS, N-terminal domain"/>
    <property type="match status" value="1"/>
</dbReference>
<dbReference type="InterPro" id="IPR037188">
    <property type="entry name" value="Sdo1/SBDS_central_sf"/>
</dbReference>
<dbReference type="SUPFAM" id="SSF89895">
    <property type="entry name" value="FYSH domain"/>
    <property type="match status" value="1"/>
</dbReference>
<dbReference type="GeneID" id="68108807"/>
<dbReference type="InterPro" id="IPR046928">
    <property type="entry name" value="SDO1/SBDS_C"/>
</dbReference>
<name>A0A6A5BVF2_NAEFO</name>
<feature type="domain" description="Ribosome maturation protein SDO1/SBDS N-terminal" evidence="2">
    <location>
        <begin position="6"/>
        <end position="90"/>
    </location>
</feature>
<dbReference type="OrthoDB" id="10253092at2759"/>
<dbReference type="InterPro" id="IPR035647">
    <property type="entry name" value="EFG_III/V"/>
</dbReference>
<dbReference type="InterPro" id="IPR036786">
    <property type="entry name" value="Ribosome_mat_SBDS_N_sf"/>
</dbReference>
<evidence type="ECO:0000259" key="3">
    <source>
        <dbReference type="Pfam" id="PF09377"/>
    </source>
</evidence>
<reference evidence="5 6" key="1">
    <citation type="journal article" date="2019" name="Sci. Rep.">
        <title>Nanopore sequencing improves the draft genome of the human pathogenic amoeba Naegleria fowleri.</title>
        <authorList>
            <person name="Liechti N."/>
            <person name="Schurch N."/>
            <person name="Bruggmann R."/>
            <person name="Wittwer M."/>
        </authorList>
    </citation>
    <scope>NUCLEOTIDE SEQUENCE [LARGE SCALE GENOMIC DNA]</scope>
    <source>
        <strain evidence="5 6">ATCC 30894</strain>
    </source>
</reference>
<dbReference type="InterPro" id="IPR019783">
    <property type="entry name" value="SDO1/SBDS_N"/>
</dbReference>
<dbReference type="EMBL" id="VFQX01000027">
    <property type="protein sequence ID" value="KAF0979246.1"/>
    <property type="molecule type" value="Genomic_DNA"/>
</dbReference>
<dbReference type="Pfam" id="PF20268">
    <property type="entry name" value="SBDS_C"/>
    <property type="match status" value="1"/>
</dbReference>
<evidence type="ECO:0000256" key="1">
    <source>
        <dbReference type="ARBA" id="ARBA00007433"/>
    </source>
</evidence>
<dbReference type="InterPro" id="IPR039100">
    <property type="entry name" value="Sdo1/SBDS-like"/>
</dbReference>
<feature type="domain" description="Ribosome maturation protein SDO1/SBDS C-terminal" evidence="4">
    <location>
        <begin position="163"/>
        <end position="225"/>
    </location>
</feature>
<dbReference type="PANTHER" id="PTHR10927">
    <property type="entry name" value="RIBOSOME MATURATION PROTEIN SBDS"/>
    <property type="match status" value="1"/>
</dbReference>
<feature type="domain" description="Ribosome maturation protein SDO1/SBDS central" evidence="3">
    <location>
        <begin position="98"/>
        <end position="157"/>
    </location>
</feature>
<proteinExistence type="inferred from homology"/>
<dbReference type="VEuPathDB" id="AmoebaDB:NF0075160"/>
<organism evidence="5 6">
    <name type="scientific">Naegleria fowleri</name>
    <name type="common">Brain eating amoeba</name>
    <dbReference type="NCBI Taxonomy" id="5763"/>
    <lineage>
        <taxon>Eukaryota</taxon>
        <taxon>Discoba</taxon>
        <taxon>Heterolobosea</taxon>
        <taxon>Tetramitia</taxon>
        <taxon>Eutetramitia</taxon>
        <taxon>Vahlkampfiidae</taxon>
        <taxon>Naegleria</taxon>
    </lineage>
</organism>
<dbReference type="Gene3D" id="1.10.10.900">
    <property type="entry name" value="SBDS protein C-terminal domain, subdomain 1"/>
    <property type="match status" value="1"/>
</dbReference>
<dbReference type="Pfam" id="PF09377">
    <property type="entry name" value="SBDS_domain_II"/>
    <property type="match status" value="1"/>
</dbReference>
<gene>
    <name evidence="5" type="ORF">FDP41_001589</name>
</gene>
<dbReference type="OMA" id="VIKWREN"/>
<dbReference type="Proteomes" id="UP000444721">
    <property type="component" value="Unassembled WGS sequence"/>
</dbReference>
<dbReference type="Gene3D" id="3.30.70.240">
    <property type="match status" value="1"/>
</dbReference>
<dbReference type="VEuPathDB" id="AmoebaDB:NfTy_053970"/>
<protein>
    <recommendedName>
        <fullName evidence="7">Ribosome maturation protein SDO1/SBDS N-terminal domain-containing protein</fullName>
    </recommendedName>
</protein>
<evidence type="ECO:0000313" key="5">
    <source>
        <dbReference type="EMBL" id="KAF0979246.1"/>
    </source>
</evidence>
<dbReference type="RefSeq" id="XP_044563959.1">
    <property type="nucleotide sequence ID" value="XM_044704689.1"/>
</dbReference>
<dbReference type="InterPro" id="IPR018978">
    <property type="entry name" value="SDO1/SBDS_central"/>
</dbReference>
<dbReference type="SUPFAM" id="SSF54980">
    <property type="entry name" value="EF-G C-terminal domain-like"/>
    <property type="match status" value="1"/>
</dbReference>
<dbReference type="GO" id="GO:0042256">
    <property type="term" value="P:cytosolic ribosome assembly"/>
    <property type="evidence" value="ECO:0007669"/>
    <property type="project" value="InterPro"/>
</dbReference>
<keyword evidence="6" id="KW-1185">Reference proteome</keyword>